<feature type="compositionally biased region" description="Basic residues" evidence="1">
    <location>
        <begin position="91"/>
        <end position="106"/>
    </location>
</feature>
<feature type="region of interest" description="Disordered" evidence="1">
    <location>
        <begin position="62"/>
        <end position="106"/>
    </location>
</feature>
<name>A0A1Y3E8Q7_9BILA</name>
<protein>
    <submittedName>
        <fullName evidence="2">Uncharacterized protein</fullName>
    </submittedName>
</protein>
<dbReference type="EMBL" id="LVZM01021330">
    <property type="protein sequence ID" value="OUC41512.1"/>
    <property type="molecule type" value="Genomic_DNA"/>
</dbReference>
<accession>A0A1Y3E8Q7</accession>
<gene>
    <name evidence="2" type="ORF">D917_03308</name>
</gene>
<evidence type="ECO:0000313" key="3">
    <source>
        <dbReference type="Proteomes" id="UP000243006"/>
    </source>
</evidence>
<dbReference type="Proteomes" id="UP000243006">
    <property type="component" value="Unassembled WGS sequence"/>
</dbReference>
<reference evidence="2 3" key="1">
    <citation type="submission" date="2015-04" db="EMBL/GenBank/DDBJ databases">
        <title>Draft genome of the roundworm Trichinella nativa.</title>
        <authorList>
            <person name="Mitreva M."/>
        </authorList>
    </citation>
    <scope>NUCLEOTIDE SEQUENCE [LARGE SCALE GENOMIC DNA]</scope>
    <source>
        <strain evidence="2 3">ISS45</strain>
    </source>
</reference>
<comment type="caution">
    <text evidence="2">The sequence shown here is derived from an EMBL/GenBank/DDBJ whole genome shotgun (WGS) entry which is preliminary data.</text>
</comment>
<evidence type="ECO:0000256" key="1">
    <source>
        <dbReference type="SAM" id="MobiDB-lite"/>
    </source>
</evidence>
<sequence>MLSFSDNTLKSFKLKLGFGGGDDDFIMPLDTSLAVDSSENQVDEEDVLLGSALEKTLLQLNSANTGPADDGHSSLTVDQSMDEQSDSGIRNRLRPRPRRSKIPAGM</sequence>
<dbReference type="AlphaFoldDB" id="A0A1Y3E8Q7"/>
<evidence type="ECO:0000313" key="2">
    <source>
        <dbReference type="EMBL" id="OUC41512.1"/>
    </source>
</evidence>
<proteinExistence type="predicted"/>
<organism evidence="2 3">
    <name type="scientific">Trichinella nativa</name>
    <dbReference type="NCBI Taxonomy" id="6335"/>
    <lineage>
        <taxon>Eukaryota</taxon>
        <taxon>Metazoa</taxon>
        <taxon>Ecdysozoa</taxon>
        <taxon>Nematoda</taxon>
        <taxon>Enoplea</taxon>
        <taxon>Dorylaimia</taxon>
        <taxon>Trichinellida</taxon>
        <taxon>Trichinellidae</taxon>
        <taxon>Trichinella</taxon>
    </lineage>
</organism>